<dbReference type="InterPro" id="IPR003961">
    <property type="entry name" value="FN3_dom"/>
</dbReference>
<organism evidence="4 5">
    <name type="scientific">Polaribacter reichenbachii</name>
    <dbReference type="NCBI Taxonomy" id="996801"/>
    <lineage>
        <taxon>Bacteria</taxon>
        <taxon>Pseudomonadati</taxon>
        <taxon>Bacteroidota</taxon>
        <taxon>Flavobacteriia</taxon>
        <taxon>Flavobacteriales</taxon>
        <taxon>Flavobacteriaceae</taxon>
    </lineage>
</organism>
<evidence type="ECO:0000259" key="3">
    <source>
        <dbReference type="Pfam" id="PF18962"/>
    </source>
</evidence>
<dbReference type="InterPro" id="IPR026444">
    <property type="entry name" value="Secre_tail"/>
</dbReference>
<dbReference type="NCBIfam" id="TIGR04183">
    <property type="entry name" value="Por_Secre_tail"/>
    <property type="match status" value="1"/>
</dbReference>
<dbReference type="STRING" id="996801.BW723_00320"/>
<dbReference type="Pfam" id="PF01640">
    <property type="entry name" value="Peptidase_C10"/>
    <property type="match status" value="1"/>
</dbReference>
<dbReference type="CDD" id="cd00063">
    <property type="entry name" value="FN3"/>
    <property type="match status" value="1"/>
</dbReference>
<sequence>MLTKPLYSQEIKPFLTDVWGGVNCVDDNGKTIYPTNYYTPNNSSPGCVAISMAQVLNYYKWPIKGVGNNVYSENYNGQLKRHAAFFDSTFYNWDDILDEYMNKPSTEEQQKAVGELIYHVGVALQMDYEPSGSTSNINKTPFVYQNFFRFSGQYQDVTWSGFWDSLYDSVQKGRPVPVAVDASRTGDGHVFVVDGYKEINGKPYYHLNWGWYNDNGINGWYNIQDWTASSGGYNTITGAMFDVLPNPQITSISKAGSGNGFLVKWEVSNKLNWEVFTLEQKVDNEDWEEVSTEITTKEFIVNNPTGKMYQFRVKAKVDGDYYANSWSEIETYNVTGGYNGYVSFGGNQYAYARQTPNYDLDFTGDYTLETWLRLKDNNVNGNTILDIEGVFGLEIFDVNDNNFGIKYKSYSSGEELVSSNNSNSIFLNQWTHVAVSHSDNKTKLFINGSLIDFYEGSNFNLPSSNKALNIAEKYHGSYSSRIKADFDQLRISKIDRYSDDFTPSQEDHFLLDDNTISYFTFQDIHKVRFKDEASNISVIVLNDINNAEWSYELNSGTLSVEDVNKIKKAITLFPNPVVNNSLQISLNQDFNFEKIQFKIFDLAGREIPIYTSLQSINSWKLDVEKVNNGVYILQITLDNLCMTKKVLIK</sequence>
<dbReference type="GO" id="GO:0008234">
    <property type="term" value="F:cysteine-type peptidase activity"/>
    <property type="evidence" value="ECO:0007669"/>
    <property type="project" value="InterPro"/>
</dbReference>
<dbReference type="SUPFAM" id="SSF54001">
    <property type="entry name" value="Cysteine proteinases"/>
    <property type="match status" value="1"/>
</dbReference>
<reference evidence="5" key="1">
    <citation type="submission" date="2016-02" db="EMBL/GenBank/DDBJ databases">
        <title>Paenibacillus sp. LPB0068, isolated from Crassostrea gigas.</title>
        <authorList>
            <person name="Shin S.-K."/>
            <person name="Yi H."/>
        </authorList>
    </citation>
    <scope>NUCLEOTIDE SEQUENCE [LARGE SCALE GENOMIC DNA]</scope>
    <source>
        <strain evidence="5">KCTC 23969</strain>
    </source>
</reference>
<dbReference type="InterPro" id="IPR044934">
    <property type="entry name" value="Streptopain_sf"/>
</dbReference>
<dbReference type="InterPro" id="IPR000200">
    <property type="entry name" value="Peptidase_C10"/>
</dbReference>
<dbReference type="InterPro" id="IPR038765">
    <property type="entry name" value="Papain-like_cys_pep_sf"/>
</dbReference>
<dbReference type="Pfam" id="PF18962">
    <property type="entry name" value="Por_Secre_tail"/>
    <property type="match status" value="1"/>
</dbReference>
<dbReference type="InterPro" id="IPR013783">
    <property type="entry name" value="Ig-like_fold"/>
</dbReference>
<gene>
    <name evidence="4" type="ORF">LPB301_05070</name>
</gene>
<feature type="active site" description="Nucleophile" evidence="2">
    <location>
        <position position="47"/>
    </location>
</feature>
<dbReference type="InterPro" id="IPR013320">
    <property type="entry name" value="ConA-like_dom_sf"/>
</dbReference>
<dbReference type="AlphaFoldDB" id="A0A1B8U4L3"/>
<dbReference type="KEGG" id="prn:BW723_00320"/>
<keyword evidence="5" id="KW-1185">Reference proteome</keyword>
<comment type="caution">
    <text evidence="4">The sequence shown here is derived from an EMBL/GenBank/DDBJ whole genome shotgun (WGS) entry which is preliminary data.</text>
</comment>
<keyword evidence="1" id="KW-0732">Signal</keyword>
<dbReference type="PRINTS" id="PR00797">
    <property type="entry name" value="STREPTOPAIN"/>
</dbReference>
<dbReference type="GO" id="GO:0004553">
    <property type="term" value="F:hydrolase activity, hydrolyzing O-glycosyl compounds"/>
    <property type="evidence" value="ECO:0007669"/>
    <property type="project" value="UniProtKB-ARBA"/>
</dbReference>
<dbReference type="SUPFAM" id="SSF49899">
    <property type="entry name" value="Concanavalin A-like lectins/glucanases"/>
    <property type="match status" value="1"/>
</dbReference>
<protein>
    <recommendedName>
        <fullName evidence="3">Secretion system C-terminal sorting domain-containing protein</fullName>
    </recommendedName>
</protein>
<evidence type="ECO:0000256" key="1">
    <source>
        <dbReference type="ARBA" id="ARBA00022729"/>
    </source>
</evidence>
<evidence type="ECO:0000313" key="4">
    <source>
        <dbReference type="EMBL" id="OBY66802.1"/>
    </source>
</evidence>
<feature type="active site" description="Proton acceptor" evidence="2">
    <location>
        <position position="189"/>
    </location>
</feature>
<accession>A0A1B8U4L3</accession>
<feature type="domain" description="Secretion system C-terminal sorting" evidence="3">
    <location>
        <begin position="572"/>
        <end position="648"/>
    </location>
</feature>
<dbReference type="Gene3D" id="3.90.70.50">
    <property type="entry name" value="Peptidase C10, streptopain"/>
    <property type="match status" value="1"/>
</dbReference>
<proteinExistence type="predicted"/>
<name>A0A1B8U4L3_9FLAO</name>
<dbReference type="Gene3D" id="2.60.120.200">
    <property type="match status" value="1"/>
</dbReference>
<evidence type="ECO:0000256" key="2">
    <source>
        <dbReference type="PIRSR" id="PIRSR600200-1"/>
    </source>
</evidence>
<evidence type="ECO:0000313" key="5">
    <source>
        <dbReference type="Proteomes" id="UP000092612"/>
    </source>
</evidence>
<dbReference type="EMBL" id="LSFL01000011">
    <property type="protein sequence ID" value="OBY66802.1"/>
    <property type="molecule type" value="Genomic_DNA"/>
</dbReference>
<dbReference type="GO" id="GO:0005975">
    <property type="term" value="P:carbohydrate metabolic process"/>
    <property type="evidence" value="ECO:0007669"/>
    <property type="project" value="UniProtKB-ARBA"/>
</dbReference>
<dbReference type="GO" id="GO:0006508">
    <property type="term" value="P:proteolysis"/>
    <property type="evidence" value="ECO:0007669"/>
    <property type="project" value="InterPro"/>
</dbReference>
<dbReference type="Proteomes" id="UP000092612">
    <property type="component" value="Unassembled WGS sequence"/>
</dbReference>
<dbReference type="Pfam" id="PF13385">
    <property type="entry name" value="Laminin_G_3"/>
    <property type="match status" value="1"/>
</dbReference>
<dbReference type="Gene3D" id="2.60.40.10">
    <property type="entry name" value="Immunoglobulins"/>
    <property type="match status" value="1"/>
</dbReference>